<reference evidence="2" key="1">
    <citation type="submission" date="2012-01" db="EMBL/GenBank/DDBJ databases">
        <title>The Genome Sequence of Oreochromis niloticus (Nile Tilapia).</title>
        <authorList>
            <consortium name="Broad Institute Genome Assembly Team"/>
            <consortium name="Broad Institute Sequencing Platform"/>
            <person name="Di Palma F."/>
            <person name="Johnson J."/>
            <person name="Lander E.S."/>
            <person name="Lindblad-Toh K."/>
        </authorList>
    </citation>
    <scope>NUCLEOTIDE SEQUENCE [LARGE SCALE GENOMIC DNA]</scope>
</reference>
<evidence type="ECO:0008006" key="3">
    <source>
        <dbReference type="Google" id="ProtNLM"/>
    </source>
</evidence>
<dbReference type="InParanoid" id="I3KGV8"/>
<dbReference type="AlphaFoldDB" id="I3KGV8"/>
<dbReference type="SUPFAM" id="SSF50494">
    <property type="entry name" value="Trypsin-like serine proteases"/>
    <property type="match status" value="1"/>
</dbReference>
<dbReference type="Proteomes" id="UP000005207">
    <property type="component" value="Linkage group LG11"/>
</dbReference>
<evidence type="ECO:0000313" key="2">
    <source>
        <dbReference type="Proteomes" id="UP000005207"/>
    </source>
</evidence>
<name>I3KGV8_ORENI</name>
<dbReference type="OMA" id="CMNTLPE"/>
<dbReference type="HOGENOM" id="CLU_006842_1_1_1"/>
<accession>I3KGV8</accession>
<dbReference type="InterPro" id="IPR009003">
    <property type="entry name" value="Peptidase_S1_PA"/>
</dbReference>
<dbReference type="Ensembl" id="ENSONIT00000020371.2">
    <property type="protein sequence ID" value="ENSONIP00000020353.2"/>
    <property type="gene ID" value="ENSONIG00000016160.2"/>
</dbReference>
<dbReference type="eggNOG" id="KOG3627">
    <property type="taxonomic scope" value="Eukaryota"/>
</dbReference>
<sequence length="133" mass="14910">GEHDKGTEQNIYVALGSFTVPTIQLSGGSTIANQRKSITVPVVDDQTCMNTLPEFVYWGPFMVTDNCWKMGSVMVCDHQLQSVQWYDQSCSNPVDPTVNWVDTKLCMYTDWIKRVMDGYTSPLPTETTPGMMA</sequence>
<organism evidence="1 2">
    <name type="scientific">Oreochromis niloticus</name>
    <name type="common">Nile tilapia</name>
    <name type="synonym">Tilapia nilotica</name>
    <dbReference type="NCBI Taxonomy" id="8128"/>
    <lineage>
        <taxon>Eukaryota</taxon>
        <taxon>Metazoa</taxon>
        <taxon>Chordata</taxon>
        <taxon>Craniata</taxon>
        <taxon>Vertebrata</taxon>
        <taxon>Euteleostomi</taxon>
        <taxon>Actinopterygii</taxon>
        <taxon>Neopterygii</taxon>
        <taxon>Teleostei</taxon>
        <taxon>Neoteleostei</taxon>
        <taxon>Acanthomorphata</taxon>
        <taxon>Ovalentaria</taxon>
        <taxon>Cichlomorphae</taxon>
        <taxon>Cichliformes</taxon>
        <taxon>Cichlidae</taxon>
        <taxon>African cichlids</taxon>
        <taxon>Pseudocrenilabrinae</taxon>
        <taxon>Oreochromini</taxon>
        <taxon>Oreochromis</taxon>
    </lineage>
</organism>
<keyword evidence="2" id="KW-1185">Reference proteome</keyword>
<reference evidence="1" key="3">
    <citation type="submission" date="2025-09" db="UniProtKB">
        <authorList>
            <consortium name="Ensembl"/>
        </authorList>
    </citation>
    <scope>IDENTIFICATION</scope>
</reference>
<reference evidence="1" key="2">
    <citation type="submission" date="2025-08" db="UniProtKB">
        <authorList>
            <consortium name="Ensembl"/>
        </authorList>
    </citation>
    <scope>IDENTIFICATION</scope>
</reference>
<protein>
    <recommendedName>
        <fullName evidence="3">Peptidase S1 domain-containing protein</fullName>
    </recommendedName>
</protein>
<evidence type="ECO:0000313" key="1">
    <source>
        <dbReference type="Ensembl" id="ENSONIP00000020353.2"/>
    </source>
</evidence>
<proteinExistence type="predicted"/>